<dbReference type="Proteomes" id="UP000703269">
    <property type="component" value="Unassembled WGS sequence"/>
</dbReference>
<keyword evidence="2" id="KW-1185">Reference proteome</keyword>
<evidence type="ECO:0000313" key="1">
    <source>
        <dbReference type="EMBL" id="GJE99451.1"/>
    </source>
</evidence>
<accession>A0A9P3GRD9</accession>
<dbReference type="AlphaFoldDB" id="A0A9P3GRD9"/>
<reference evidence="1 2" key="1">
    <citation type="submission" date="2021-08" db="EMBL/GenBank/DDBJ databases">
        <title>Draft Genome Sequence of Phanerochaete sordida strain YK-624.</title>
        <authorList>
            <person name="Mori T."/>
            <person name="Dohra H."/>
            <person name="Suzuki T."/>
            <person name="Kawagishi H."/>
            <person name="Hirai H."/>
        </authorList>
    </citation>
    <scope>NUCLEOTIDE SEQUENCE [LARGE SCALE GENOMIC DNA]</scope>
    <source>
        <strain evidence="1 2">YK-624</strain>
    </source>
</reference>
<organism evidence="1 2">
    <name type="scientific">Phanerochaete sordida</name>
    <dbReference type="NCBI Taxonomy" id="48140"/>
    <lineage>
        <taxon>Eukaryota</taxon>
        <taxon>Fungi</taxon>
        <taxon>Dikarya</taxon>
        <taxon>Basidiomycota</taxon>
        <taxon>Agaricomycotina</taxon>
        <taxon>Agaricomycetes</taxon>
        <taxon>Polyporales</taxon>
        <taxon>Phanerochaetaceae</taxon>
        <taxon>Phanerochaete</taxon>
    </lineage>
</organism>
<name>A0A9P3GRD9_9APHY</name>
<evidence type="ECO:0000313" key="2">
    <source>
        <dbReference type="Proteomes" id="UP000703269"/>
    </source>
</evidence>
<evidence type="ECO:0008006" key="3">
    <source>
        <dbReference type="Google" id="ProtNLM"/>
    </source>
</evidence>
<gene>
    <name evidence="1" type="ORF">PsYK624_157150</name>
</gene>
<dbReference type="EMBL" id="BPQB01000110">
    <property type="protein sequence ID" value="GJE99451.1"/>
    <property type="molecule type" value="Genomic_DNA"/>
</dbReference>
<dbReference type="OrthoDB" id="3140657at2759"/>
<proteinExistence type="predicted"/>
<protein>
    <recommendedName>
        <fullName evidence="3">F-box domain-containing protein</fullName>
    </recommendedName>
</protein>
<comment type="caution">
    <text evidence="1">The sequence shown here is derived from an EMBL/GenBank/DDBJ whole genome shotgun (WGS) entry which is preliminary data.</text>
</comment>
<sequence length="499" mass="54641">MPLREDLSPRLATVAVHTGTDVQPECAADPTRNFRASRSIPTLPFELVDILLGYLHPDEHLIMDATSVGRGSRSEPSFAEDPSSTSPKSDLLACSSVCRLWNGAARAHLFRDVAFVVHSPHARQAYKTFADFDRFLQGFPAAAVAIRSLRLDFPDQYKGRAPQEVPARALASFLARMPRLKRLHLRNVHLARAPAPSAGACTLGPQFALAELKVEYNEGLEPNQVVVDDTEAMLMSGLFSRADTLHLSSYSVREVPDRPHEEPPCALAVNRLVVERALNGTGLLSALRKTQSLQRLRALEVAIVAPGAASGMLKAPPFIALISPQLEHLTIRLQRTMVACGAPVLDISAFAQLCTLTLDITLGKDANTSSHALQHVLRSFPLLQLSRAAHPQLRTLRLRLALDPPPDPFTTPSHPVAGRTTPGGRSIQTNVRRSWMVALRYRLDEVDGRLVETVERCGLQAVVVECEARADAHASMLIPKMFPTLHSLGQLDLRVVTLR</sequence>